<evidence type="ECO:0000256" key="4">
    <source>
        <dbReference type="PROSITE-ProRule" id="PRU00335"/>
    </source>
</evidence>
<dbReference type="InterPro" id="IPR004111">
    <property type="entry name" value="Repressor_TetR_C"/>
</dbReference>
<name>A0ABY4NTQ1_9PSEU</name>
<evidence type="ECO:0000259" key="5">
    <source>
        <dbReference type="PROSITE" id="PS50977"/>
    </source>
</evidence>
<evidence type="ECO:0000256" key="2">
    <source>
        <dbReference type="ARBA" id="ARBA00023125"/>
    </source>
</evidence>
<organism evidence="6 7">
    <name type="scientific">Amycolatopsis thermalba</name>
    <dbReference type="NCBI Taxonomy" id="944492"/>
    <lineage>
        <taxon>Bacteria</taxon>
        <taxon>Bacillati</taxon>
        <taxon>Actinomycetota</taxon>
        <taxon>Actinomycetes</taxon>
        <taxon>Pseudonocardiales</taxon>
        <taxon>Pseudonocardiaceae</taxon>
        <taxon>Amycolatopsis</taxon>
    </lineage>
</organism>
<keyword evidence="7" id="KW-1185">Reference proteome</keyword>
<gene>
    <name evidence="6" type="ORF">L1857_11680</name>
</gene>
<reference evidence="6" key="1">
    <citation type="submission" date="2022-01" db="EMBL/GenBank/DDBJ databases">
        <title>PSI-footprinting approach for the identification of protein synthesis inhibitor producers.</title>
        <authorList>
            <person name="Handel F."/>
            <person name="Kulik A."/>
            <person name="Wex K.W."/>
            <person name="Berscheid A."/>
            <person name="Saur J.S."/>
            <person name="Winkler A."/>
            <person name="Wibberg D."/>
            <person name="Kalinowski J."/>
            <person name="Broetz-Oesterhelt H."/>
            <person name="Mast Y."/>
        </authorList>
    </citation>
    <scope>NUCLEOTIDE SEQUENCE</scope>
    <source>
        <strain evidence="6">KNN 49.3e</strain>
    </source>
</reference>
<evidence type="ECO:0000256" key="3">
    <source>
        <dbReference type="ARBA" id="ARBA00023163"/>
    </source>
</evidence>
<dbReference type="Pfam" id="PF02909">
    <property type="entry name" value="TetR_C_1"/>
    <property type="match status" value="1"/>
</dbReference>
<evidence type="ECO:0000256" key="1">
    <source>
        <dbReference type="ARBA" id="ARBA00023015"/>
    </source>
</evidence>
<protein>
    <submittedName>
        <fullName evidence="6">TetR/AcrR family transcriptional regulator</fullName>
    </submittedName>
</protein>
<sequence length="258" mass="27976">MVVKDERTAMTSDHGRTLELLWGGGERPARGPKPALSVDKIVRAAIDLADKEGIDAVSMQRVAAAVGKTTMSLYRYVSGKDQLVELMMDYAAEDAPPVPAGQDWRADVVAWVRAVWALLERHPWILRIPLHGPPSGPRQLAWLEAGLRAMSGLGLTGGEMIAAMTFLDGAVRELARLGLDMSEAQREAGVTTQEADADFAAALRRFVDPVRFPTLASTVADGTFDPEPGADTSVLPDLEFGVQRLLDGLEAYARRRET</sequence>
<evidence type="ECO:0000313" key="6">
    <source>
        <dbReference type="EMBL" id="UQS23437.1"/>
    </source>
</evidence>
<keyword evidence="2 4" id="KW-0238">DNA-binding</keyword>
<dbReference type="SUPFAM" id="SSF46689">
    <property type="entry name" value="Homeodomain-like"/>
    <property type="match status" value="1"/>
</dbReference>
<keyword evidence="1" id="KW-0805">Transcription regulation</keyword>
<dbReference type="InterPro" id="IPR001647">
    <property type="entry name" value="HTH_TetR"/>
</dbReference>
<dbReference type="PANTHER" id="PTHR30055">
    <property type="entry name" value="HTH-TYPE TRANSCRIPTIONAL REGULATOR RUTR"/>
    <property type="match status" value="1"/>
</dbReference>
<dbReference type="InterPro" id="IPR050109">
    <property type="entry name" value="HTH-type_TetR-like_transc_reg"/>
</dbReference>
<feature type="DNA-binding region" description="H-T-H motif" evidence="4">
    <location>
        <begin position="58"/>
        <end position="77"/>
    </location>
</feature>
<accession>A0ABY4NTQ1</accession>
<proteinExistence type="predicted"/>
<dbReference type="Pfam" id="PF00440">
    <property type="entry name" value="TetR_N"/>
    <property type="match status" value="1"/>
</dbReference>
<dbReference type="PANTHER" id="PTHR30055:SF151">
    <property type="entry name" value="TRANSCRIPTIONAL REGULATORY PROTEIN"/>
    <property type="match status" value="1"/>
</dbReference>
<dbReference type="EMBL" id="CP091196">
    <property type="protein sequence ID" value="UQS23437.1"/>
    <property type="molecule type" value="Genomic_DNA"/>
</dbReference>
<keyword evidence="3" id="KW-0804">Transcription</keyword>
<dbReference type="Gene3D" id="1.10.357.10">
    <property type="entry name" value="Tetracycline Repressor, domain 2"/>
    <property type="match status" value="1"/>
</dbReference>
<dbReference type="PROSITE" id="PS50977">
    <property type="entry name" value="HTH_TETR_2"/>
    <property type="match status" value="1"/>
</dbReference>
<feature type="domain" description="HTH tetR-type" evidence="5">
    <location>
        <begin position="35"/>
        <end position="95"/>
    </location>
</feature>
<dbReference type="Gene3D" id="1.10.10.60">
    <property type="entry name" value="Homeodomain-like"/>
    <property type="match status" value="1"/>
</dbReference>
<dbReference type="InterPro" id="IPR009057">
    <property type="entry name" value="Homeodomain-like_sf"/>
</dbReference>
<dbReference type="SUPFAM" id="SSF48498">
    <property type="entry name" value="Tetracyclin repressor-like, C-terminal domain"/>
    <property type="match status" value="1"/>
</dbReference>
<dbReference type="RefSeq" id="WP_116115375.1">
    <property type="nucleotide sequence ID" value="NZ_CP091196.1"/>
</dbReference>
<evidence type="ECO:0000313" key="7">
    <source>
        <dbReference type="Proteomes" id="UP000830158"/>
    </source>
</evidence>
<dbReference type="Proteomes" id="UP000830158">
    <property type="component" value="Chromosome"/>
</dbReference>
<dbReference type="InterPro" id="IPR036271">
    <property type="entry name" value="Tet_transcr_reg_TetR-rel_C_sf"/>
</dbReference>